<dbReference type="InterPro" id="IPR018309">
    <property type="entry name" value="Tscrpt_reg_PadR_C"/>
</dbReference>
<dbReference type="Pfam" id="PF10400">
    <property type="entry name" value="Vir_act_alpha_C"/>
    <property type="match status" value="1"/>
</dbReference>
<reference evidence="3 4" key="1">
    <citation type="journal article" date="2017" name="Int. J. Syst. Evol. Microbiol.">
        <title>Bacillus notoginsengisoli sp. nov., a novel bacterium isolated from the rhizosphere of Panax notoginseng.</title>
        <authorList>
            <person name="Zhang M.Y."/>
            <person name="Cheng J."/>
            <person name="Cai Y."/>
            <person name="Zhang T.Y."/>
            <person name="Wu Y.Y."/>
            <person name="Manikprabhu D."/>
            <person name="Li W.J."/>
            <person name="Zhang Y.X."/>
        </authorList>
    </citation>
    <scope>NUCLEOTIDE SEQUENCE [LARGE SCALE GENOMIC DNA]</scope>
    <source>
        <strain evidence="3 4">JCM 30743</strain>
    </source>
</reference>
<dbReference type="Pfam" id="PF03551">
    <property type="entry name" value="PadR"/>
    <property type="match status" value="1"/>
</dbReference>
<evidence type="ECO:0000259" key="2">
    <source>
        <dbReference type="Pfam" id="PF10400"/>
    </source>
</evidence>
<dbReference type="InterPro" id="IPR005149">
    <property type="entry name" value="Tscrpt_reg_PadR_N"/>
</dbReference>
<dbReference type="EMBL" id="QWEG01000025">
    <property type="protein sequence ID" value="RHW31145.1"/>
    <property type="molecule type" value="Genomic_DNA"/>
</dbReference>
<comment type="caution">
    <text evidence="3">The sequence shown here is derived from an EMBL/GenBank/DDBJ whole genome shotgun (WGS) entry which is preliminary data.</text>
</comment>
<name>A0A417YER3_9BACI</name>
<evidence type="ECO:0000313" key="3">
    <source>
        <dbReference type="EMBL" id="RHW31145.1"/>
    </source>
</evidence>
<keyword evidence="4" id="KW-1185">Reference proteome</keyword>
<dbReference type="OrthoDB" id="9783723at2"/>
<evidence type="ECO:0000313" key="4">
    <source>
        <dbReference type="Proteomes" id="UP000284416"/>
    </source>
</evidence>
<gene>
    <name evidence="3" type="ORF">D1B31_22860</name>
</gene>
<sequence>MSIEHTILAVISFKPKSGYDIKAEFEHKGAGLFWEMSYGSIYPKLKKLEESGWIKAYENNLQGRKRVLYELTREGWDELENWLYKTPEYPLIKDELLMKMASWHEDLDARKLIAHLEKRKEKSQELLAFVNFWPNNGTSYVSGIGKLALRYEESRLRAEIEWIEDTISALEKGDLPAPQDPFGLAEEIKQRRKDAHKGASDHEG</sequence>
<organism evidence="3 4">
    <name type="scientific">Neobacillus notoginsengisoli</name>
    <dbReference type="NCBI Taxonomy" id="1578198"/>
    <lineage>
        <taxon>Bacteria</taxon>
        <taxon>Bacillati</taxon>
        <taxon>Bacillota</taxon>
        <taxon>Bacilli</taxon>
        <taxon>Bacillales</taxon>
        <taxon>Bacillaceae</taxon>
        <taxon>Neobacillus</taxon>
    </lineage>
</organism>
<feature type="domain" description="Transcription regulator PadR C-terminal" evidence="2">
    <location>
        <begin position="92"/>
        <end position="171"/>
    </location>
</feature>
<dbReference type="Proteomes" id="UP000284416">
    <property type="component" value="Unassembled WGS sequence"/>
</dbReference>
<proteinExistence type="predicted"/>
<dbReference type="AlphaFoldDB" id="A0A417YER3"/>
<dbReference type="PANTHER" id="PTHR43252">
    <property type="entry name" value="TRANSCRIPTIONAL REGULATOR YQJI"/>
    <property type="match status" value="1"/>
</dbReference>
<evidence type="ECO:0000259" key="1">
    <source>
        <dbReference type="Pfam" id="PF03551"/>
    </source>
</evidence>
<dbReference type="Gene3D" id="1.10.10.10">
    <property type="entry name" value="Winged helix-like DNA-binding domain superfamily/Winged helix DNA-binding domain"/>
    <property type="match status" value="1"/>
</dbReference>
<accession>A0A417YER3</accession>
<dbReference type="SUPFAM" id="SSF46785">
    <property type="entry name" value="Winged helix' DNA-binding domain"/>
    <property type="match status" value="1"/>
</dbReference>
<dbReference type="RefSeq" id="WP_118924827.1">
    <property type="nucleotide sequence ID" value="NZ_QWEG01000025.1"/>
</dbReference>
<dbReference type="PANTHER" id="PTHR43252:SF2">
    <property type="entry name" value="TRANSCRIPTION REGULATOR, PADR-LIKE FAMILY"/>
    <property type="match status" value="1"/>
</dbReference>
<dbReference type="InterPro" id="IPR036388">
    <property type="entry name" value="WH-like_DNA-bd_sf"/>
</dbReference>
<dbReference type="InterPro" id="IPR036390">
    <property type="entry name" value="WH_DNA-bd_sf"/>
</dbReference>
<feature type="domain" description="Transcription regulator PadR N-terminal" evidence="1">
    <location>
        <begin position="7"/>
        <end position="80"/>
    </location>
</feature>
<protein>
    <submittedName>
        <fullName evidence="3">PadR family transcriptional regulator</fullName>
    </submittedName>
</protein>